<evidence type="ECO:0000313" key="1">
    <source>
        <dbReference type="EMBL" id="MDJ1168529.1"/>
    </source>
</evidence>
<organism evidence="1 2">
    <name type="scientific">Roseofilum acuticapitatum BLCC-M154</name>
    <dbReference type="NCBI Taxonomy" id="3022444"/>
    <lineage>
        <taxon>Bacteria</taxon>
        <taxon>Bacillati</taxon>
        <taxon>Cyanobacteriota</taxon>
        <taxon>Cyanophyceae</taxon>
        <taxon>Desertifilales</taxon>
        <taxon>Desertifilaceae</taxon>
        <taxon>Roseofilum</taxon>
        <taxon>Roseofilum acuticapitatum</taxon>
    </lineage>
</organism>
<reference evidence="1 2" key="1">
    <citation type="submission" date="2023-01" db="EMBL/GenBank/DDBJ databases">
        <title>Novel diversity within Roseofilum (Cyanobacteria; Desertifilaceae) from marine benthic mats with descriptions of four novel species.</title>
        <authorList>
            <person name="Wang Y."/>
            <person name="Berthold D.E."/>
            <person name="Hu J."/>
            <person name="Lefler F.W."/>
            <person name="Laughinghouse H.D. IV."/>
        </authorList>
    </citation>
    <scope>NUCLEOTIDE SEQUENCE [LARGE SCALE GENOMIC DNA]</scope>
    <source>
        <strain evidence="1 2">BLCC-M154</strain>
    </source>
</reference>
<evidence type="ECO:0000313" key="2">
    <source>
        <dbReference type="Proteomes" id="UP001235303"/>
    </source>
</evidence>
<dbReference type="EMBL" id="JAQOSP010000024">
    <property type="protein sequence ID" value="MDJ1168529.1"/>
    <property type="molecule type" value="Genomic_DNA"/>
</dbReference>
<name>A0ABT7AQ04_9CYAN</name>
<accession>A0ABT7AQ04</accession>
<protein>
    <submittedName>
        <fullName evidence="1">Type II toxin-antitoxin system RelE/ParE family toxin</fullName>
    </submittedName>
</protein>
<dbReference type="RefSeq" id="WP_283752293.1">
    <property type="nucleotide sequence ID" value="NZ_JAQOSP010000024.1"/>
</dbReference>
<sequence length="40" mass="4513">MTLVLISSKAESDLESINDRMVSYSPQAANRLLDKILDKF</sequence>
<gene>
    <name evidence="1" type="ORF">PMG71_03705</name>
</gene>
<comment type="caution">
    <text evidence="1">The sequence shown here is derived from an EMBL/GenBank/DDBJ whole genome shotgun (WGS) entry which is preliminary data.</text>
</comment>
<dbReference type="Proteomes" id="UP001235303">
    <property type="component" value="Unassembled WGS sequence"/>
</dbReference>
<keyword evidence="2" id="KW-1185">Reference proteome</keyword>
<proteinExistence type="predicted"/>